<dbReference type="EMBL" id="PXVC01000153">
    <property type="protein sequence ID" value="PSI00346.1"/>
    <property type="molecule type" value="Genomic_DNA"/>
</dbReference>
<keyword evidence="6" id="KW-1185">Reference proteome</keyword>
<dbReference type="RefSeq" id="WP_106501083.1">
    <property type="nucleotide sequence ID" value="NZ_PXVC01000153.1"/>
</dbReference>
<reference evidence="6" key="1">
    <citation type="submission" date="2018-03" db="EMBL/GenBank/DDBJ databases">
        <title>Ecological and genomic features of two cosmopolitan and abundant freshwater picocyanobacteria.</title>
        <authorList>
            <person name="Cabello-Yeves P.J."/>
            <person name="Picazo A."/>
            <person name="Camacho A."/>
            <person name="Callieri C."/>
            <person name="Rosselli R."/>
            <person name="Roda-Garcia J."/>
            <person name="Coutinho F.H."/>
            <person name="Rodriguez-Valera F."/>
        </authorList>
    </citation>
    <scope>NUCLEOTIDE SEQUENCE [LARGE SCALE GENOMIC DNA]</scope>
    <source>
        <strain evidence="6">Tous</strain>
    </source>
</reference>
<accession>A0A2P7EAT8</accession>
<dbReference type="PANTHER" id="PTHR30563">
    <property type="entry name" value="DNA RECOMBINATION PROTEIN RMUC"/>
    <property type="match status" value="1"/>
</dbReference>
<comment type="similarity">
    <text evidence="2">Belongs to the RmuC family.</text>
</comment>
<keyword evidence="4" id="KW-0233">DNA recombination</keyword>
<name>A0A2P7EAT8_9SYNE</name>
<organism evidence="5 6">
    <name type="scientific">Synechococcus lacustris str. Tous</name>
    <dbReference type="NCBI Taxonomy" id="1910958"/>
    <lineage>
        <taxon>Bacteria</taxon>
        <taxon>Bacillati</taxon>
        <taxon>Cyanobacteriota</taxon>
        <taxon>Cyanophyceae</taxon>
        <taxon>Synechococcales</taxon>
        <taxon>Synechococcaceae</taxon>
        <taxon>Synechococcus</taxon>
    </lineage>
</organism>
<evidence type="ECO:0000256" key="2">
    <source>
        <dbReference type="ARBA" id="ARBA00009840"/>
    </source>
</evidence>
<keyword evidence="3" id="KW-0175">Coiled coil</keyword>
<dbReference type="PANTHER" id="PTHR30563:SF0">
    <property type="entry name" value="DNA RECOMBINATION PROTEIN RMUC"/>
    <property type="match status" value="1"/>
</dbReference>
<evidence type="ECO:0000256" key="1">
    <source>
        <dbReference type="ARBA" id="ARBA00003416"/>
    </source>
</evidence>
<evidence type="ECO:0000256" key="4">
    <source>
        <dbReference type="ARBA" id="ARBA00023172"/>
    </source>
</evidence>
<comment type="caution">
    <text evidence="5">The sequence shown here is derived from an EMBL/GenBank/DDBJ whole genome shotgun (WGS) entry which is preliminary data.</text>
</comment>
<evidence type="ECO:0000313" key="5">
    <source>
        <dbReference type="EMBL" id="PSI00346.1"/>
    </source>
</evidence>
<comment type="function">
    <text evidence="1">Involved in DNA recombination.</text>
</comment>
<dbReference type="Pfam" id="PF02646">
    <property type="entry name" value="RmuC"/>
    <property type="match status" value="1"/>
</dbReference>
<protein>
    <submittedName>
        <fullName evidence="5">DNA recombination protein RmuC</fullName>
    </submittedName>
</protein>
<gene>
    <name evidence="5" type="ORF">C7K08_13675</name>
</gene>
<sequence>ELVNTTKTSLTEPFTLQVKTLQAKVEELQKNSLQRLDVLQSTTRDLIQRSADMQGAAQQLTSALRSPNVKGRWGEINLKRILEFVGLIPYCDFDEQVHVSDLDGASRPDCVITIPGNRKLIIDSKAPLDSYLDAMQATDESQKKIALIDHTKKVRQHIDALSKKDYVSRMRSTGQIIEGVVLFIPVEGALSIALETDPGLIEYAFEKSIIVTFPTSLLAILKGLSLTIQQQGVAENIHAIKDMAVELNKRFLKFSELLAKVGLRLRQLNDDYNSSVGSYNGRLLVQSKKFAELGGMEMKQSSIDSVDTIVKLPINEEENQ</sequence>
<dbReference type="GO" id="GO:0006310">
    <property type="term" value="P:DNA recombination"/>
    <property type="evidence" value="ECO:0007669"/>
    <property type="project" value="UniProtKB-KW"/>
</dbReference>
<dbReference type="AlphaFoldDB" id="A0A2P7EAT8"/>
<evidence type="ECO:0000256" key="3">
    <source>
        <dbReference type="ARBA" id="ARBA00023054"/>
    </source>
</evidence>
<dbReference type="InterPro" id="IPR003798">
    <property type="entry name" value="DNA_recombination_RmuC"/>
</dbReference>
<dbReference type="Proteomes" id="UP000240206">
    <property type="component" value="Unassembled WGS sequence"/>
</dbReference>
<evidence type="ECO:0000313" key="6">
    <source>
        <dbReference type="Proteomes" id="UP000240206"/>
    </source>
</evidence>
<feature type="non-terminal residue" evidence="5">
    <location>
        <position position="1"/>
    </location>
</feature>
<proteinExistence type="inferred from homology"/>